<accession>A0A0J7KMY6</accession>
<sequence length="164" mass="18387">MARLNFGEEGGDFLECEPRFSNGPSQIMVQRLHRSLPQAAEVRRRREVEVPSDAIVRQPLDDPTDFTAGCPEEHPELRVGSHKVRPAGIIHRLAYPSAEDKAAEGGKECIDGVMTHGFEVNDPGAETDENRQKKRFVRFMAAALGRPEPDRTSEIYPRVQERPA</sequence>
<dbReference type="PaxDb" id="67767-A0A0J7KMY6"/>
<dbReference type="Proteomes" id="UP000036403">
    <property type="component" value="Unassembled WGS sequence"/>
</dbReference>
<dbReference type="AlphaFoldDB" id="A0A0J7KMY6"/>
<dbReference type="EMBL" id="LBMM01005174">
    <property type="protein sequence ID" value="KMQ91753.1"/>
    <property type="molecule type" value="Genomic_DNA"/>
</dbReference>
<name>A0A0J7KMY6_LASNI</name>
<organism evidence="1 2">
    <name type="scientific">Lasius niger</name>
    <name type="common">Black garden ant</name>
    <dbReference type="NCBI Taxonomy" id="67767"/>
    <lineage>
        <taxon>Eukaryota</taxon>
        <taxon>Metazoa</taxon>
        <taxon>Ecdysozoa</taxon>
        <taxon>Arthropoda</taxon>
        <taxon>Hexapoda</taxon>
        <taxon>Insecta</taxon>
        <taxon>Pterygota</taxon>
        <taxon>Neoptera</taxon>
        <taxon>Endopterygota</taxon>
        <taxon>Hymenoptera</taxon>
        <taxon>Apocrita</taxon>
        <taxon>Aculeata</taxon>
        <taxon>Formicoidea</taxon>
        <taxon>Formicidae</taxon>
        <taxon>Formicinae</taxon>
        <taxon>Lasius</taxon>
        <taxon>Lasius</taxon>
    </lineage>
</organism>
<comment type="caution">
    <text evidence="1">The sequence shown here is derived from an EMBL/GenBank/DDBJ whole genome shotgun (WGS) entry which is preliminary data.</text>
</comment>
<proteinExistence type="predicted"/>
<evidence type="ECO:0000313" key="1">
    <source>
        <dbReference type="EMBL" id="KMQ91753.1"/>
    </source>
</evidence>
<reference evidence="1 2" key="1">
    <citation type="submission" date="2015-04" db="EMBL/GenBank/DDBJ databases">
        <title>Lasius niger genome sequencing.</title>
        <authorList>
            <person name="Konorov E.A."/>
            <person name="Nikitin M.A."/>
            <person name="Kirill M.V."/>
            <person name="Chang P."/>
        </authorList>
    </citation>
    <scope>NUCLEOTIDE SEQUENCE [LARGE SCALE GENOMIC DNA]</scope>
    <source>
        <tissue evidence="1">Whole</tissue>
    </source>
</reference>
<protein>
    <submittedName>
        <fullName evidence="1">Uncharacterized protein</fullName>
    </submittedName>
</protein>
<gene>
    <name evidence="1" type="ORF">RF55_8338</name>
</gene>
<keyword evidence="2" id="KW-1185">Reference proteome</keyword>
<evidence type="ECO:0000313" key="2">
    <source>
        <dbReference type="Proteomes" id="UP000036403"/>
    </source>
</evidence>